<keyword evidence="3" id="KW-1185">Reference proteome</keyword>
<dbReference type="OMA" id="HWIMETP"/>
<dbReference type="Pfam" id="PF08268">
    <property type="entry name" value="FBA_3"/>
    <property type="match status" value="1"/>
</dbReference>
<dbReference type="Gramene" id="TraesNOR3B03G01569900.1">
    <property type="protein sequence ID" value="TraesNOR3B03G01569900.1.CDS1"/>
    <property type="gene ID" value="TraesNOR3B03G01569900"/>
</dbReference>
<dbReference type="Gramene" id="TraesCS3B02G046400.1">
    <property type="protein sequence ID" value="TraesCS3B02G046400.1.cds1"/>
    <property type="gene ID" value="TraesCS3B02G046400"/>
</dbReference>
<dbReference type="InterPro" id="IPR013187">
    <property type="entry name" value="F-box-assoc_dom_typ3"/>
</dbReference>
<name>A0A3B6FI77_WHEAT</name>
<dbReference type="Gramene" id="TraesLAC3B03G01488930.1">
    <property type="protein sequence ID" value="TraesLAC3B03G01488930.1.CDS1"/>
    <property type="gene ID" value="TraesLAC3B03G01488930"/>
</dbReference>
<evidence type="ECO:0000259" key="1">
    <source>
        <dbReference type="PROSITE" id="PS50181"/>
    </source>
</evidence>
<dbReference type="Gramene" id="TraesPARA_EIv1.0_1038450.1">
    <property type="protein sequence ID" value="TraesPARA_EIv1.0_1038450.1.CDS1"/>
    <property type="gene ID" value="TraesPARA_EIv1.0_1038450"/>
</dbReference>
<dbReference type="PANTHER" id="PTHR31672">
    <property type="entry name" value="BNACNNG10540D PROTEIN"/>
    <property type="match status" value="1"/>
</dbReference>
<evidence type="ECO:0000313" key="3">
    <source>
        <dbReference type="Proteomes" id="UP000019116"/>
    </source>
</evidence>
<dbReference type="NCBIfam" id="TIGR01640">
    <property type="entry name" value="F_box_assoc_1"/>
    <property type="match status" value="1"/>
</dbReference>
<dbReference type="InterPro" id="IPR001810">
    <property type="entry name" value="F-box_dom"/>
</dbReference>
<dbReference type="Gramene" id="TraesMAC3B03G01548050.1">
    <property type="protein sequence ID" value="TraesMAC3B03G01548050.1.CDS1"/>
    <property type="gene ID" value="TraesMAC3B03G01548050"/>
</dbReference>
<evidence type="ECO:0000313" key="2">
    <source>
        <dbReference type="EnsemblPlants" id="TraesCS3B02G046400.1.cds1"/>
    </source>
</evidence>
<dbReference type="AlphaFoldDB" id="A0A3B6FI77"/>
<dbReference type="EnsemblPlants" id="TraesCS3B02G046400.1">
    <property type="protein sequence ID" value="TraesCS3B02G046400.1.cds1"/>
    <property type="gene ID" value="TraesCS3B02G046400"/>
</dbReference>
<proteinExistence type="predicted"/>
<dbReference type="PANTHER" id="PTHR31672:SF13">
    <property type="entry name" value="F-BOX PROTEIN CPR30-LIKE"/>
    <property type="match status" value="1"/>
</dbReference>
<dbReference type="PROSITE" id="PS50181">
    <property type="entry name" value="FBOX"/>
    <property type="match status" value="1"/>
</dbReference>
<sequence length="401" mass="45693">MMTSNEQKQSNEAPTPELPDELVSDILTRLPVKSLLRFKCISKAWCATISDPSFIRRHLKMSAACRWEQNPPFLITRHSLDYDGKGDIGFCQWQQGTSEAWLVHSRDCTSYFNLVLFFPHCDGLVLVPTDTTAYLFNPATRDIVTLPESSHGIVPPSLRPIGFGHDLRSGMYKVVQFFLRSRDDEFYNGVEVCTVGDPAPPQWREIMADRWYTADPWVTAQSVNGGVYWIVHVDNYTGLEPHPRCLLRFGLDDEALSHIHLPSELSDPEDDDNNVDKSFKLSVLQGELCLTAYRARGHRLMVVWALVEDEASFVWEPRHTLNGMDPCHPIAFLPGTLLLWFYGKLCIYDLRSRELTNVCDFSWLRYRSHGSGELEPAWNSLPFFDVIPYTESLVPVGAHPA</sequence>
<dbReference type="Gramene" id="TraesSTA3B03G01540070.1">
    <property type="protein sequence ID" value="TraesSTA3B03G01540070.1.CDS1"/>
    <property type="gene ID" value="TraesSTA3B03G01540070"/>
</dbReference>
<dbReference type="Gene3D" id="1.20.1280.50">
    <property type="match status" value="1"/>
</dbReference>
<dbReference type="Gramene" id="TraesCS3B03G0104800.1">
    <property type="protein sequence ID" value="TraesCS3B03G0104800.1.CDS1"/>
    <property type="gene ID" value="TraesCS3B03G0104800"/>
</dbReference>
<dbReference type="InterPro" id="IPR036047">
    <property type="entry name" value="F-box-like_dom_sf"/>
</dbReference>
<reference evidence="2" key="1">
    <citation type="submission" date="2018-08" db="EMBL/GenBank/DDBJ databases">
        <authorList>
            <person name="Rossello M."/>
        </authorList>
    </citation>
    <scope>NUCLEOTIDE SEQUENCE [LARGE SCALE GENOMIC DNA]</scope>
    <source>
        <strain evidence="2">cv. Chinese Spring</strain>
    </source>
</reference>
<dbReference type="Proteomes" id="UP000019116">
    <property type="component" value="Chromosome 3B"/>
</dbReference>
<accession>A0A3B6FI77</accession>
<dbReference type="Gramene" id="TraesLDM3B03G01548410.1">
    <property type="protein sequence ID" value="TraesLDM3B03G01548410.1.CDS1"/>
    <property type="gene ID" value="TraesLDM3B03G01548410"/>
</dbReference>
<protein>
    <recommendedName>
        <fullName evidence="1">F-box domain-containing protein</fullName>
    </recommendedName>
</protein>
<dbReference type="Gramene" id="TraesKAR3B01G0020600.1">
    <property type="protein sequence ID" value="cds.TraesKAR3B01G0020600.1"/>
    <property type="gene ID" value="TraesKAR3B01G0020600"/>
</dbReference>
<dbReference type="SUPFAM" id="SSF81383">
    <property type="entry name" value="F-box domain"/>
    <property type="match status" value="1"/>
</dbReference>
<reference evidence="2" key="2">
    <citation type="submission" date="2018-10" db="UniProtKB">
        <authorList>
            <consortium name="EnsemblPlants"/>
        </authorList>
    </citation>
    <scope>IDENTIFICATION</scope>
</reference>
<feature type="domain" description="F-box" evidence="1">
    <location>
        <begin position="12"/>
        <end position="58"/>
    </location>
</feature>
<organism evidence="2">
    <name type="scientific">Triticum aestivum</name>
    <name type="common">Wheat</name>
    <dbReference type="NCBI Taxonomy" id="4565"/>
    <lineage>
        <taxon>Eukaryota</taxon>
        <taxon>Viridiplantae</taxon>
        <taxon>Streptophyta</taxon>
        <taxon>Embryophyta</taxon>
        <taxon>Tracheophyta</taxon>
        <taxon>Spermatophyta</taxon>
        <taxon>Magnoliopsida</taxon>
        <taxon>Liliopsida</taxon>
        <taxon>Poales</taxon>
        <taxon>Poaceae</taxon>
        <taxon>BOP clade</taxon>
        <taxon>Pooideae</taxon>
        <taxon>Triticodae</taxon>
        <taxon>Triticeae</taxon>
        <taxon>Triticinae</taxon>
        <taxon>Triticum</taxon>
    </lineage>
</organism>
<dbReference type="InterPro" id="IPR017451">
    <property type="entry name" value="F-box-assoc_interact_dom"/>
</dbReference>
<dbReference type="OrthoDB" id="691505at2759"/>
<dbReference type="Gramene" id="TraesWEE_scaffold_011738_01G000300.1">
    <property type="protein sequence ID" value="TraesWEE_scaffold_011738_01G000300.1"/>
    <property type="gene ID" value="TraesWEE_scaffold_011738_01G000300"/>
</dbReference>
<dbReference type="InterPro" id="IPR050796">
    <property type="entry name" value="SCF_F-box_component"/>
</dbReference>
<dbReference type="Pfam" id="PF00646">
    <property type="entry name" value="F-box"/>
    <property type="match status" value="1"/>
</dbReference>
<dbReference type="SMART" id="SM00256">
    <property type="entry name" value="FBOX"/>
    <property type="match status" value="1"/>
</dbReference>
<dbReference type="CDD" id="cd22157">
    <property type="entry name" value="F-box_AtFBW1-like"/>
    <property type="match status" value="1"/>
</dbReference>